<evidence type="ECO:0000256" key="3">
    <source>
        <dbReference type="ARBA" id="ARBA00022452"/>
    </source>
</evidence>
<dbReference type="SMART" id="SM00965">
    <property type="entry name" value="STN"/>
    <property type="match status" value="1"/>
</dbReference>
<comment type="caution">
    <text evidence="15">The sequence shown here is derived from an EMBL/GenBank/DDBJ whole genome shotgun (WGS) entry which is preliminary data.</text>
</comment>
<evidence type="ECO:0000256" key="4">
    <source>
        <dbReference type="ARBA" id="ARBA00022496"/>
    </source>
</evidence>
<accession>A0ABQ6ZGZ9</accession>
<gene>
    <name evidence="15" type="ORF">CSC78_09920</name>
</gene>
<feature type="signal peptide" evidence="13">
    <location>
        <begin position="1"/>
        <end position="32"/>
    </location>
</feature>
<keyword evidence="13" id="KW-0732">Signal</keyword>
<keyword evidence="4" id="KW-0410">Iron transport</keyword>
<dbReference type="InterPro" id="IPR011662">
    <property type="entry name" value="Secretin/TonB_short_N"/>
</dbReference>
<evidence type="ECO:0000256" key="2">
    <source>
        <dbReference type="ARBA" id="ARBA00022448"/>
    </source>
</evidence>
<reference evidence="15 16" key="1">
    <citation type="submission" date="2017-10" db="EMBL/GenBank/DDBJ databases">
        <title>Whole genome sequencing of members of genus Pseudoxanthomonas.</title>
        <authorList>
            <person name="Kumar S."/>
            <person name="Bansal K."/>
            <person name="Kaur A."/>
            <person name="Patil P."/>
            <person name="Sharma S."/>
            <person name="Patil P.B."/>
        </authorList>
    </citation>
    <scope>NUCLEOTIDE SEQUENCE [LARGE SCALE GENOMIC DNA]</scope>
    <source>
        <strain evidence="15 16">DSM 17109</strain>
    </source>
</reference>
<keyword evidence="3 10" id="KW-1134">Transmembrane beta strand</keyword>
<dbReference type="EMBL" id="PDWW01000012">
    <property type="protein sequence ID" value="KAF1725085.1"/>
    <property type="molecule type" value="Genomic_DNA"/>
</dbReference>
<dbReference type="Proteomes" id="UP000781710">
    <property type="component" value="Unassembled WGS sequence"/>
</dbReference>
<evidence type="ECO:0000256" key="13">
    <source>
        <dbReference type="SAM" id="SignalP"/>
    </source>
</evidence>
<dbReference type="InterPro" id="IPR036942">
    <property type="entry name" value="Beta-barrel_TonB_sf"/>
</dbReference>
<name>A0ABQ6ZGZ9_9GAMM</name>
<dbReference type="InterPro" id="IPR000531">
    <property type="entry name" value="Beta-barrel_TonB"/>
</dbReference>
<proteinExistence type="inferred from homology"/>
<evidence type="ECO:0000256" key="10">
    <source>
        <dbReference type="PROSITE-ProRule" id="PRU01360"/>
    </source>
</evidence>
<evidence type="ECO:0000259" key="14">
    <source>
        <dbReference type="SMART" id="SM00965"/>
    </source>
</evidence>
<dbReference type="PANTHER" id="PTHR47234">
    <property type="match status" value="1"/>
</dbReference>
<evidence type="ECO:0000256" key="5">
    <source>
        <dbReference type="ARBA" id="ARBA00022692"/>
    </source>
</evidence>
<comment type="subcellular location">
    <subcellularLocation>
        <location evidence="1 10">Cell outer membrane</location>
        <topology evidence="1 10">Multi-pass membrane protein</topology>
    </subcellularLocation>
</comment>
<keyword evidence="6" id="KW-0408">Iron</keyword>
<dbReference type="Gene3D" id="3.55.50.30">
    <property type="match status" value="1"/>
</dbReference>
<dbReference type="Pfam" id="PF07660">
    <property type="entry name" value="STN"/>
    <property type="match status" value="1"/>
</dbReference>
<evidence type="ECO:0000256" key="7">
    <source>
        <dbReference type="ARBA" id="ARBA00023077"/>
    </source>
</evidence>
<feature type="region of interest" description="Disordered" evidence="12">
    <location>
        <begin position="115"/>
        <end position="138"/>
    </location>
</feature>
<dbReference type="Gene3D" id="2.40.170.20">
    <property type="entry name" value="TonB-dependent receptor, beta-barrel domain"/>
    <property type="match status" value="1"/>
</dbReference>
<keyword evidence="4" id="KW-0406">Ion transport</keyword>
<organism evidence="15 16">
    <name type="scientific">Pseudoxanthomonas japonensis</name>
    <dbReference type="NCBI Taxonomy" id="69284"/>
    <lineage>
        <taxon>Bacteria</taxon>
        <taxon>Pseudomonadati</taxon>
        <taxon>Pseudomonadota</taxon>
        <taxon>Gammaproteobacteria</taxon>
        <taxon>Lysobacterales</taxon>
        <taxon>Lysobacteraceae</taxon>
        <taxon>Pseudoxanthomonas</taxon>
    </lineage>
</organism>
<evidence type="ECO:0000313" key="15">
    <source>
        <dbReference type="EMBL" id="KAF1725085.1"/>
    </source>
</evidence>
<evidence type="ECO:0000313" key="16">
    <source>
        <dbReference type="Proteomes" id="UP000781710"/>
    </source>
</evidence>
<dbReference type="SUPFAM" id="SSF56935">
    <property type="entry name" value="Porins"/>
    <property type="match status" value="1"/>
</dbReference>
<dbReference type="RefSeq" id="WP_162337752.1">
    <property type="nucleotide sequence ID" value="NZ_JBHSRQ010000004.1"/>
</dbReference>
<protein>
    <submittedName>
        <fullName evidence="15">TonB-dependent receptor</fullName>
    </submittedName>
</protein>
<dbReference type="InterPro" id="IPR012910">
    <property type="entry name" value="Plug_dom"/>
</dbReference>
<keyword evidence="7 11" id="KW-0798">TonB box</keyword>
<dbReference type="PROSITE" id="PS51318">
    <property type="entry name" value="TAT"/>
    <property type="match status" value="1"/>
</dbReference>
<sequence length="1028" mass="111696">MKTTTPHRRTVMSLALATALGASLMAAAPVSAAQTSSTHQFAVGSQPLGDALNRVAQTAGVQIMVPPDLVRGRTAPTLSGQYTVNQALDKVLDGSGLTHRSTRGGVITVARAQETTTPAKAPAPAPKPVPAAADNPPDTQDLAAVQVTGSRIKRAEIEGPSPVTIITAQQIEAEGHATVFEALDSLVMAGGAVETELSGGFSANAHPLNLRGLGPGRSLLLIDGRRAADYPFPYGGRSNFQNFGNIPSGAVERIEVLAGGASAIYGADAVSGVVNIVLKKGYEGDEVKLRGGTSTMGGRDRVDLQWTGGKTGEQWGLTYAFQYYAQELLYGTQRDDWDARLDPTADPRTGVVPPTGLRIRLGADSSSRPLWQFPEGTCEQWGGDFHDTPYLRISGGQVRDMGNFCGYWGDARNQSLSKGKNELAGYLFGTWTFSPDLEGWASLQAWHAKATSNGGFESITGPHTNGVGRIGAFYDPQFGTVIGLDRYLTPYELGGVSAMDQHYKEFSVDVAAGLRGRVGRFDWEATLSHAEYYFERNRRRMVGDRVNEWFFSEQQGVTGSGDPIYQLNLDHWLRPLTAAEYASLSTIAHYEAESWVDTASFVMTGDLFDLPAGPVGSAFIVEASRQGYDMDSDPRVQPDVAELYNLTGTNGGGDRERYALGVEFSIPLHETLKASLAGRYDKYNDITDLGDAKTWNAGLEWRPVDSLLVRGSYATSFKAPDMHWVFSEGSGSFGSHTDALRCISAGDNPDCEGYDFSMMTISRGDAALEEETGKSWGIGFVWDVTDGMSVNVDYWNIELDGAIDLLEADNVLADEAGCRTGLRLDGSPFGFAADSGYCQTILSRVTRVADPGDPNGRVTQVLSGPINQSYLRVAGIDAGFRWRMPTDRFGRFTFGLDWSHTLASERQLYAGDPVDRDWRDDPENLDFRSKAKASVSWRGGDWSANLSSTRYGSLPKLDSEAGRTGVHFLWNANLGKQITDKAKVTFYVNNLFNNLHPEDETNGDFPFFYDAYNPIGREVAVQFEYTFH</sequence>
<feature type="chain" id="PRO_5047362995" evidence="13">
    <location>
        <begin position="33"/>
        <end position="1028"/>
    </location>
</feature>
<evidence type="ECO:0000256" key="9">
    <source>
        <dbReference type="ARBA" id="ARBA00023237"/>
    </source>
</evidence>
<keyword evidence="15" id="KW-0675">Receptor</keyword>
<dbReference type="InterPro" id="IPR039426">
    <property type="entry name" value="TonB-dep_rcpt-like"/>
</dbReference>
<keyword evidence="16" id="KW-1185">Reference proteome</keyword>
<dbReference type="PANTHER" id="PTHR47234:SF1">
    <property type="entry name" value="TONB-DEPENDENT RECEPTOR"/>
    <property type="match status" value="1"/>
</dbReference>
<dbReference type="PROSITE" id="PS52016">
    <property type="entry name" value="TONB_DEPENDENT_REC_3"/>
    <property type="match status" value="1"/>
</dbReference>
<comment type="similarity">
    <text evidence="10 11">Belongs to the TonB-dependent receptor family.</text>
</comment>
<evidence type="ECO:0000256" key="12">
    <source>
        <dbReference type="SAM" id="MobiDB-lite"/>
    </source>
</evidence>
<dbReference type="Pfam" id="PF07715">
    <property type="entry name" value="Plug"/>
    <property type="match status" value="1"/>
</dbReference>
<evidence type="ECO:0000256" key="8">
    <source>
        <dbReference type="ARBA" id="ARBA00023136"/>
    </source>
</evidence>
<keyword evidence="5 10" id="KW-0812">Transmembrane</keyword>
<keyword evidence="8 10" id="KW-0472">Membrane</keyword>
<evidence type="ECO:0000256" key="1">
    <source>
        <dbReference type="ARBA" id="ARBA00004571"/>
    </source>
</evidence>
<dbReference type="Gene3D" id="2.170.130.10">
    <property type="entry name" value="TonB-dependent receptor, plug domain"/>
    <property type="match status" value="1"/>
</dbReference>
<dbReference type="Pfam" id="PF00593">
    <property type="entry name" value="TonB_dep_Rec_b-barrel"/>
    <property type="match status" value="1"/>
</dbReference>
<evidence type="ECO:0000256" key="11">
    <source>
        <dbReference type="RuleBase" id="RU003357"/>
    </source>
</evidence>
<evidence type="ECO:0000256" key="6">
    <source>
        <dbReference type="ARBA" id="ARBA00023004"/>
    </source>
</evidence>
<keyword evidence="9 10" id="KW-0998">Cell outer membrane</keyword>
<feature type="domain" description="Secretin/TonB short N-terminal" evidence="14">
    <location>
        <begin position="61"/>
        <end position="112"/>
    </location>
</feature>
<keyword evidence="2 10" id="KW-0813">Transport</keyword>
<dbReference type="InterPro" id="IPR037066">
    <property type="entry name" value="Plug_dom_sf"/>
</dbReference>
<dbReference type="InterPro" id="IPR006311">
    <property type="entry name" value="TAT_signal"/>
</dbReference>